<keyword evidence="1" id="KW-0732">Signal</keyword>
<protein>
    <submittedName>
        <fullName evidence="3">Uncharacterized protein</fullName>
    </submittedName>
</protein>
<dbReference type="InterPro" id="IPR028994">
    <property type="entry name" value="Integrin_alpha_N"/>
</dbReference>
<dbReference type="OrthoDB" id="877328at2"/>
<dbReference type="STRING" id="391625.PPSIR1_29058"/>
<dbReference type="Pfam" id="PF13517">
    <property type="entry name" value="FG-GAP_3"/>
    <property type="match status" value="2"/>
</dbReference>
<evidence type="ECO:0000313" key="4">
    <source>
        <dbReference type="Proteomes" id="UP000005801"/>
    </source>
</evidence>
<gene>
    <name evidence="3" type="ORF">PPSIR1_29058</name>
</gene>
<feature type="compositionally biased region" description="Low complexity" evidence="2">
    <location>
        <begin position="51"/>
        <end position="69"/>
    </location>
</feature>
<evidence type="ECO:0000256" key="2">
    <source>
        <dbReference type="SAM" id="MobiDB-lite"/>
    </source>
</evidence>
<dbReference type="eggNOG" id="COG2706">
    <property type="taxonomic scope" value="Bacteria"/>
</dbReference>
<dbReference type="PANTHER" id="PTHR44103:SF1">
    <property type="entry name" value="PROPROTEIN CONVERTASE P"/>
    <property type="match status" value="1"/>
</dbReference>
<dbReference type="Proteomes" id="UP000005801">
    <property type="component" value="Unassembled WGS sequence"/>
</dbReference>
<reference evidence="3 4" key="1">
    <citation type="submission" date="2007-06" db="EMBL/GenBank/DDBJ databases">
        <authorList>
            <person name="Shimkets L."/>
            <person name="Ferriera S."/>
            <person name="Johnson J."/>
            <person name="Kravitz S."/>
            <person name="Beeson K."/>
            <person name="Sutton G."/>
            <person name="Rogers Y.-H."/>
            <person name="Friedman R."/>
            <person name="Frazier M."/>
            <person name="Venter J.C."/>
        </authorList>
    </citation>
    <scope>NUCLEOTIDE SEQUENCE [LARGE SCALE GENOMIC DNA]</scope>
    <source>
        <strain evidence="3 4">SIR-1</strain>
    </source>
</reference>
<dbReference type="InterPro" id="IPR013517">
    <property type="entry name" value="FG-GAP"/>
</dbReference>
<dbReference type="AlphaFoldDB" id="A6GHU3"/>
<feature type="region of interest" description="Disordered" evidence="2">
    <location>
        <begin position="18"/>
        <end position="86"/>
    </location>
</feature>
<evidence type="ECO:0000256" key="1">
    <source>
        <dbReference type="ARBA" id="ARBA00022729"/>
    </source>
</evidence>
<sequence>MKPLRTIPICAALALAGACFDPSDNGDDEIGDATDESGSSSDSTSEDTDTETTTASDDTDTSSSGSSSETDTDTETTAAPACGDGSVDPGELCLGDLVEYPLGQDGLRAVAGPLLGDTMGVAVVGGGEANNGVALYAEGLQLSDPQPFPIASPSVFVTGGDVDNDGDFDLLASGELFTVLLNDGDGGWTPVEIDPGFFPGGLHAPKLGQLDGSAPLDIVYGEGYNTQWIRGSNQGGWSPGPTGNEQFSGGDSWVALTEFGFDGDGFTDVLVSSAFIPEIHFASGQGNGSFTQLGVTQACPGNTCEIVELHSADLDGDENPDIVASLDMGLSVIMGKGDGTFDNFELTLLPGADVVDSGDVNGDGNVDLLVANSQDGALRLYLGDGTGGLDEPVVFQTPATELRSAMIADLDQNGAPELLTTYTYNGGGWVGVVEASP</sequence>
<organism evidence="3 4">
    <name type="scientific">Plesiocystis pacifica SIR-1</name>
    <dbReference type="NCBI Taxonomy" id="391625"/>
    <lineage>
        <taxon>Bacteria</taxon>
        <taxon>Pseudomonadati</taxon>
        <taxon>Myxococcota</taxon>
        <taxon>Polyangia</taxon>
        <taxon>Nannocystales</taxon>
        <taxon>Nannocystaceae</taxon>
        <taxon>Plesiocystis</taxon>
    </lineage>
</organism>
<accession>A6GHU3</accession>
<evidence type="ECO:0000313" key="3">
    <source>
        <dbReference type="EMBL" id="EDM74540.1"/>
    </source>
</evidence>
<name>A6GHU3_9BACT</name>
<comment type="caution">
    <text evidence="3">The sequence shown here is derived from an EMBL/GenBank/DDBJ whole genome shotgun (WGS) entry which is preliminary data.</text>
</comment>
<dbReference type="Gene3D" id="2.130.10.130">
    <property type="entry name" value="Integrin alpha, N-terminal"/>
    <property type="match status" value="1"/>
</dbReference>
<dbReference type="SUPFAM" id="SSF69318">
    <property type="entry name" value="Integrin alpha N-terminal domain"/>
    <property type="match status" value="1"/>
</dbReference>
<dbReference type="EMBL" id="ABCS01000125">
    <property type="protein sequence ID" value="EDM74540.1"/>
    <property type="molecule type" value="Genomic_DNA"/>
</dbReference>
<dbReference type="PANTHER" id="PTHR44103">
    <property type="entry name" value="PROPROTEIN CONVERTASE P"/>
    <property type="match status" value="1"/>
</dbReference>
<dbReference type="RefSeq" id="WP_006976279.1">
    <property type="nucleotide sequence ID" value="NZ_ABCS01000125.1"/>
</dbReference>
<feature type="compositionally biased region" description="Acidic residues" evidence="2">
    <location>
        <begin position="24"/>
        <end position="35"/>
    </location>
</feature>
<dbReference type="PROSITE" id="PS51257">
    <property type="entry name" value="PROKAR_LIPOPROTEIN"/>
    <property type="match status" value="1"/>
</dbReference>
<proteinExistence type="predicted"/>
<keyword evidence="4" id="KW-1185">Reference proteome</keyword>